<keyword evidence="2" id="KW-0812">Transmembrane</keyword>
<protein>
    <recommendedName>
        <fullName evidence="5">Calcium ion binding protein</fullName>
    </recommendedName>
</protein>
<proteinExistence type="predicted"/>
<feature type="compositionally biased region" description="Polar residues" evidence="1">
    <location>
        <begin position="178"/>
        <end position="192"/>
    </location>
</feature>
<name>A0ABU6WTE7_9FABA</name>
<dbReference type="Proteomes" id="UP001341840">
    <property type="component" value="Unassembled WGS sequence"/>
</dbReference>
<keyword evidence="2" id="KW-0472">Membrane</keyword>
<comment type="caution">
    <text evidence="3">The sequence shown here is derived from an EMBL/GenBank/DDBJ whole genome shotgun (WGS) entry which is preliminary data.</text>
</comment>
<sequence>MSFLGGMGIKEVSTTQILSLVTDRFYDRFEDIKDFPEFYLAILDIFRTINAALPGKHYYVPSQELVEKFFEENWKKASDDKGRKEAFTKFMKNNVHINKADESMIITAIVAPPAAMVVKRTGQTLPQLKLMKSVPDVVFVPSFTVVALIAVKIARMLFMKKSIKPTTKDDEHQEHPSPSKQKSIKPNTTTNAVPADDKSDNHNNNSNNKNKDKHKIGYCEECGVVHA</sequence>
<dbReference type="PANTHER" id="PTHR37754">
    <property type="entry name" value="CALCIUM ION-BINDING PROTEIN"/>
    <property type="match status" value="1"/>
</dbReference>
<dbReference type="PANTHER" id="PTHR37754:SF1">
    <property type="entry name" value="CALCIUM ION-BINDING PROTEIN"/>
    <property type="match status" value="1"/>
</dbReference>
<evidence type="ECO:0000256" key="1">
    <source>
        <dbReference type="SAM" id="MobiDB-lite"/>
    </source>
</evidence>
<dbReference type="Pfam" id="PF25284">
    <property type="entry name" value="DUF7874"/>
    <property type="match status" value="1"/>
</dbReference>
<gene>
    <name evidence="3" type="ORF">PIB30_087368</name>
</gene>
<evidence type="ECO:0000313" key="4">
    <source>
        <dbReference type="Proteomes" id="UP001341840"/>
    </source>
</evidence>
<dbReference type="EMBL" id="JASCZI010182778">
    <property type="protein sequence ID" value="MED6188594.1"/>
    <property type="molecule type" value="Genomic_DNA"/>
</dbReference>
<organism evidence="3 4">
    <name type="scientific">Stylosanthes scabra</name>
    <dbReference type="NCBI Taxonomy" id="79078"/>
    <lineage>
        <taxon>Eukaryota</taxon>
        <taxon>Viridiplantae</taxon>
        <taxon>Streptophyta</taxon>
        <taxon>Embryophyta</taxon>
        <taxon>Tracheophyta</taxon>
        <taxon>Spermatophyta</taxon>
        <taxon>Magnoliopsida</taxon>
        <taxon>eudicotyledons</taxon>
        <taxon>Gunneridae</taxon>
        <taxon>Pentapetalae</taxon>
        <taxon>rosids</taxon>
        <taxon>fabids</taxon>
        <taxon>Fabales</taxon>
        <taxon>Fabaceae</taxon>
        <taxon>Papilionoideae</taxon>
        <taxon>50 kb inversion clade</taxon>
        <taxon>dalbergioids sensu lato</taxon>
        <taxon>Dalbergieae</taxon>
        <taxon>Pterocarpus clade</taxon>
        <taxon>Stylosanthes</taxon>
    </lineage>
</organism>
<evidence type="ECO:0000256" key="2">
    <source>
        <dbReference type="SAM" id="Phobius"/>
    </source>
</evidence>
<evidence type="ECO:0000313" key="3">
    <source>
        <dbReference type="EMBL" id="MED6188594.1"/>
    </source>
</evidence>
<evidence type="ECO:0008006" key="5">
    <source>
        <dbReference type="Google" id="ProtNLM"/>
    </source>
</evidence>
<accession>A0ABU6WTE7</accession>
<dbReference type="InterPro" id="IPR057196">
    <property type="entry name" value="DUF7874"/>
</dbReference>
<reference evidence="3 4" key="1">
    <citation type="journal article" date="2023" name="Plants (Basel)">
        <title>Bridging the Gap: Combining Genomics and Transcriptomics Approaches to Understand Stylosanthes scabra, an Orphan Legume from the Brazilian Caatinga.</title>
        <authorList>
            <person name="Ferreira-Neto J.R.C."/>
            <person name="da Silva M.D."/>
            <person name="Binneck E."/>
            <person name="de Melo N.F."/>
            <person name="da Silva R.H."/>
            <person name="de Melo A.L.T.M."/>
            <person name="Pandolfi V."/>
            <person name="Bustamante F.O."/>
            <person name="Brasileiro-Vidal A.C."/>
            <person name="Benko-Iseppon A.M."/>
        </authorList>
    </citation>
    <scope>NUCLEOTIDE SEQUENCE [LARGE SCALE GENOMIC DNA]</scope>
    <source>
        <tissue evidence="3">Leaves</tissue>
    </source>
</reference>
<feature type="region of interest" description="Disordered" evidence="1">
    <location>
        <begin position="165"/>
        <end position="215"/>
    </location>
</feature>
<keyword evidence="2" id="KW-1133">Transmembrane helix</keyword>
<feature type="transmembrane region" description="Helical" evidence="2">
    <location>
        <begin position="138"/>
        <end position="158"/>
    </location>
</feature>
<feature type="compositionally biased region" description="Basic and acidic residues" evidence="1">
    <location>
        <begin position="166"/>
        <end position="177"/>
    </location>
</feature>
<keyword evidence="4" id="KW-1185">Reference proteome</keyword>